<gene>
    <name evidence="14" type="primary">corA</name>
    <name evidence="14" type="ORF">GCM10011529_13260</name>
</gene>
<evidence type="ECO:0000256" key="6">
    <source>
        <dbReference type="ARBA" id="ARBA00022519"/>
    </source>
</evidence>
<dbReference type="GO" id="GO:0005886">
    <property type="term" value="C:plasma membrane"/>
    <property type="evidence" value="ECO:0007669"/>
    <property type="project" value="UniProtKB-SubCell"/>
</dbReference>
<dbReference type="PANTHER" id="PTHR47685">
    <property type="entry name" value="MAGNESIUM TRANSPORT PROTEIN CORA"/>
    <property type="match status" value="1"/>
</dbReference>
<evidence type="ECO:0000313" key="14">
    <source>
        <dbReference type="EMBL" id="GGE08170.1"/>
    </source>
</evidence>
<evidence type="ECO:0000313" key="15">
    <source>
        <dbReference type="Proteomes" id="UP000635071"/>
    </source>
</evidence>
<dbReference type="AlphaFoldDB" id="A0A916ZPN4"/>
<dbReference type="InterPro" id="IPR045861">
    <property type="entry name" value="CorA_cytoplasmic_dom"/>
</dbReference>
<dbReference type="SUPFAM" id="SSF143865">
    <property type="entry name" value="CorA soluble domain-like"/>
    <property type="match status" value="1"/>
</dbReference>
<dbReference type="GO" id="GO:0015087">
    <property type="term" value="F:cobalt ion transmembrane transporter activity"/>
    <property type="evidence" value="ECO:0007669"/>
    <property type="project" value="TreeGrafter"/>
</dbReference>
<comment type="catalytic activity">
    <reaction evidence="12">
        <text>Mg(2+)(in) = Mg(2+)(out)</text>
        <dbReference type="Rhea" id="RHEA:29827"/>
        <dbReference type="ChEBI" id="CHEBI:18420"/>
    </reaction>
</comment>
<dbReference type="InterPro" id="IPR045863">
    <property type="entry name" value="CorA_TM1_TM2"/>
</dbReference>
<dbReference type="InterPro" id="IPR002523">
    <property type="entry name" value="MgTranspt_CorA/ZnTranspt_ZntB"/>
</dbReference>
<dbReference type="GO" id="GO:0015095">
    <property type="term" value="F:magnesium ion transmembrane transporter activity"/>
    <property type="evidence" value="ECO:0007669"/>
    <property type="project" value="TreeGrafter"/>
</dbReference>
<dbReference type="PANTHER" id="PTHR47685:SF1">
    <property type="entry name" value="MAGNESIUM TRANSPORT PROTEIN CORA"/>
    <property type="match status" value="1"/>
</dbReference>
<dbReference type="CDD" id="cd12837">
    <property type="entry name" value="EcCorA-like_u1"/>
    <property type="match status" value="1"/>
</dbReference>
<dbReference type="Proteomes" id="UP000635071">
    <property type="component" value="Unassembled WGS sequence"/>
</dbReference>
<dbReference type="Pfam" id="PF01544">
    <property type="entry name" value="CorA"/>
    <property type="match status" value="1"/>
</dbReference>
<feature type="transmembrane region" description="Helical" evidence="13">
    <location>
        <begin position="299"/>
        <end position="319"/>
    </location>
</feature>
<proteinExistence type="inferred from homology"/>
<dbReference type="SUPFAM" id="SSF144083">
    <property type="entry name" value="Magnesium transport protein CorA, transmembrane region"/>
    <property type="match status" value="1"/>
</dbReference>
<dbReference type="Gene3D" id="3.30.460.20">
    <property type="entry name" value="CorA soluble domain-like"/>
    <property type="match status" value="1"/>
</dbReference>
<keyword evidence="6" id="KW-0997">Cell inner membrane</keyword>
<comment type="caution">
    <text evidence="14">The sequence shown here is derived from an EMBL/GenBank/DDBJ whole genome shotgun (WGS) entry which is preliminary data.</text>
</comment>
<evidence type="ECO:0000256" key="8">
    <source>
        <dbReference type="ARBA" id="ARBA00022842"/>
    </source>
</evidence>
<evidence type="ECO:0000256" key="4">
    <source>
        <dbReference type="ARBA" id="ARBA00022448"/>
    </source>
</evidence>
<keyword evidence="4" id="KW-0813">Transport</keyword>
<reference evidence="14" key="1">
    <citation type="journal article" date="2014" name="Int. J. Syst. Evol. Microbiol.">
        <title>Complete genome sequence of Corynebacterium casei LMG S-19264T (=DSM 44701T), isolated from a smear-ripened cheese.</title>
        <authorList>
            <consortium name="US DOE Joint Genome Institute (JGI-PGF)"/>
            <person name="Walter F."/>
            <person name="Albersmeier A."/>
            <person name="Kalinowski J."/>
            <person name="Ruckert C."/>
        </authorList>
    </citation>
    <scope>NUCLEOTIDE SEQUENCE</scope>
    <source>
        <strain evidence="14">CGMCC 1.15519</strain>
    </source>
</reference>
<keyword evidence="11 13" id="KW-0472">Membrane</keyword>
<evidence type="ECO:0000256" key="7">
    <source>
        <dbReference type="ARBA" id="ARBA00022692"/>
    </source>
</evidence>
<feature type="transmembrane region" description="Helical" evidence="13">
    <location>
        <begin position="267"/>
        <end position="287"/>
    </location>
</feature>
<sequence>MLRVFTPSGRTILTEDSQMPSALPADTVWIDMCDPTREEELFVESITGIEVPTREEMAEIESSSRLYTENGATYMTATVATGIFQQDAETNAVSFILTPVHLITVRYAKILSFDRFAGQLERSPVLCESASMALIHLLDVIVDRLADGIEHIGKEVDAVSRQAFRRARPSGEQRMSTLALQSILGRLGTAQDGLSKARDSAVSLSRALGYLAFSAPKSDNLGPHIKTLVRDLASLTDQISFLGNNLTFLLDAALGLISIEQNAVLKIFSVSAIVFMPPTLIAGIYGMNFDFMPELKWALGYPFAIGLIILSSILPYVFFRWRGWL</sequence>
<keyword evidence="9 13" id="KW-1133">Transmembrane helix</keyword>
<evidence type="ECO:0000256" key="2">
    <source>
        <dbReference type="ARBA" id="ARBA00009765"/>
    </source>
</evidence>
<dbReference type="EMBL" id="BMJM01000004">
    <property type="protein sequence ID" value="GGE08170.1"/>
    <property type="molecule type" value="Genomic_DNA"/>
</dbReference>
<keyword evidence="5" id="KW-1003">Cell membrane</keyword>
<reference evidence="14" key="2">
    <citation type="submission" date="2020-09" db="EMBL/GenBank/DDBJ databases">
        <authorList>
            <person name="Sun Q."/>
            <person name="Zhou Y."/>
        </authorList>
    </citation>
    <scope>NUCLEOTIDE SEQUENCE</scope>
    <source>
        <strain evidence="14">CGMCC 1.15519</strain>
    </source>
</reference>
<name>A0A916ZPN4_9SPHN</name>
<protein>
    <recommendedName>
        <fullName evidence="3">Magnesium transport protein CorA</fullName>
    </recommendedName>
</protein>
<dbReference type="InterPro" id="IPR050829">
    <property type="entry name" value="CorA_MIT"/>
</dbReference>
<evidence type="ECO:0000256" key="12">
    <source>
        <dbReference type="ARBA" id="ARBA00034269"/>
    </source>
</evidence>
<evidence type="ECO:0000256" key="9">
    <source>
        <dbReference type="ARBA" id="ARBA00022989"/>
    </source>
</evidence>
<comment type="subcellular location">
    <subcellularLocation>
        <location evidence="1">Cell inner membrane</location>
        <topology evidence="1">Multi-pass membrane protein</topology>
    </subcellularLocation>
</comment>
<accession>A0A916ZPN4</accession>
<evidence type="ECO:0000256" key="13">
    <source>
        <dbReference type="SAM" id="Phobius"/>
    </source>
</evidence>
<organism evidence="14 15">
    <name type="scientific">Sandarakinorhabdus glacialis</name>
    <dbReference type="NCBI Taxonomy" id="1614636"/>
    <lineage>
        <taxon>Bacteria</taxon>
        <taxon>Pseudomonadati</taxon>
        <taxon>Pseudomonadota</taxon>
        <taxon>Alphaproteobacteria</taxon>
        <taxon>Sphingomonadales</taxon>
        <taxon>Sphingosinicellaceae</taxon>
        <taxon>Sandarakinorhabdus</taxon>
    </lineage>
</organism>
<dbReference type="Gene3D" id="1.20.58.340">
    <property type="entry name" value="Magnesium transport protein CorA, transmembrane region"/>
    <property type="match status" value="2"/>
</dbReference>
<comment type="similarity">
    <text evidence="2">Belongs to the CorA metal ion transporter (MIT) (TC 1.A.35) family.</text>
</comment>
<keyword evidence="8" id="KW-0460">Magnesium</keyword>
<dbReference type="RefSeq" id="WP_188762160.1">
    <property type="nucleotide sequence ID" value="NZ_BMJM01000004.1"/>
</dbReference>
<evidence type="ECO:0000256" key="1">
    <source>
        <dbReference type="ARBA" id="ARBA00004429"/>
    </source>
</evidence>
<evidence type="ECO:0000256" key="10">
    <source>
        <dbReference type="ARBA" id="ARBA00023065"/>
    </source>
</evidence>
<evidence type="ECO:0000256" key="3">
    <source>
        <dbReference type="ARBA" id="ARBA00019439"/>
    </source>
</evidence>
<evidence type="ECO:0000256" key="11">
    <source>
        <dbReference type="ARBA" id="ARBA00023136"/>
    </source>
</evidence>
<keyword evidence="7 13" id="KW-0812">Transmembrane</keyword>
<keyword evidence="10" id="KW-0406">Ion transport</keyword>
<evidence type="ECO:0000256" key="5">
    <source>
        <dbReference type="ARBA" id="ARBA00022475"/>
    </source>
</evidence>
<dbReference type="GO" id="GO:0015099">
    <property type="term" value="F:nickel cation transmembrane transporter activity"/>
    <property type="evidence" value="ECO:0007669"/>
    <property type="project" value="TreeGrafter"/>
</dbReference>
<keyword evidence="15" id="KW-1185">Reference proteome</keyword>
<dbReference type="FunFam" id="1.20.58.340:FF:000001">
    <property type="entry name" value="Magnesium transport protein CorA"/>
    <property type="match status" value="1"/>
</dbReference>